<dbReference type="Proteomes" id="UP000266239">
    <property type="component" value="Unassembled WGS sequence"/>
</dbReference>
<accession>A0A396ZPI8</accession>
<feature type="region of interest" description="Disordered" evidence="1">
    <location>
        <begin position="1"/>
        <end position="50"/>
    </location>
</feature>
<sequence length="199" mass="22089">MGTRSGRRIQETSKSGGGGGGGRGGPYRLDKGHRVHQISQLQKDQVTKEAQEKAKAMADAALADQLSQIDMTNHELASYQQVCTIYDERGWLKHQSSGEWDDAKLVDGLSGDRNVFKRRGRDPFASSALLPLPKKLLFVMDYGRLERMLETTLMLMESLAGFDAKFDYAIMGHSGDAAAIPFVEFGQPPHTKKDRLKVY</sequence>
<dbReference type="PANTHER" id="PTHR21610">
    <property type="entry name" value="VON WILLEBRAND FACTOR A DOMAIN-CONTAINING PROTEIN 8"/>
    <property type="match status" value="1"/>
</dbReference>
<organism evidence="2 3">
    <name type="scientific">Aphanomyces astaci</name>
    <name type="common">Crayfish plague agent</name>
    <dbReference type="NCBI Taxonomy" id="112090"/>
    <lineage>
        <taxon>Eukaryota</taxon>
        <taxon>Sar</taxon>
        <taxon>Stramenopiles</taxon>
        <taxon>Oomycota</taxon>
        <taxon>Saprolegniomycetes</taxon>
        <taxon>Saprolegniales</taxon>
        <taxon>Verrucalvaceae</taxon>
        <taxon>Aphanomyces</taxon>
    </lineage>
</organism>
<protein>
    <submittedName>
        <fullName evidence="2">Uncharacterized protein</fullName>
    </submittedName>
</protein>
<evidence type="ECO:0000313" key="2">
    <source>
        <dbReference type="EMBL" id="RHX96505.1"/>
    </source>
</evidence>
<evidence type="ECO:0000256" key="1">
    <source>
        <dbReference type="SAM" id="MobiDB-lite"/>
    </source>
</evidence>
<dbReference type="PANTHER" id="PTHR21610:SF9">
    <property type="entry name" value="VON WILLEBRAND FACTOR A DOMAIN-CONTAINING PROTEIN 8"/>
    <property type="match status" value="1"/>
</dbReference>
<gene>
    <name evidence="2" type="ORF">DYB25_011841</name>
</gene>
<dbReference type="GO" id="GO:0005737">
    <property type="term" value="C:cytoplasm"/>
    <property type="evidence" value="ECO:0007669"/>
    <property type="project" value="TreeGrafter"/>
</dbReference>
<dbReference type="EMBL" id="QUTA01013358">
    <property type="protein sequence ID" value="RHX96505.1"/>
    <property type="molecule type" value="Genomic_DNA"/>
</dbReference>
<name>A0A396ZPI8_APHAT</name>
<dbReference type="InterPro" id="IPR039891">
    <property type="entry name" value="VWA8"/>
</dbReference>
<feature type="compositionally biased region" description="Gly residues" evidence="1">
    <location>
        <begin position="15"/>
        <end position="25"/>
    </location>
</feature>
<reference evidence="2 3" key="1">
    <citation type="submission" date="2018-08" db="EMBL/GenBank/DDBJ databases">
        <title>Aphanomyces genome sequencing and annotation.</title>
        <authorList>
            <person name="Minardi D."/>
            <person name="Oidtmann B."/>
            <person name="Van Der Giezen M."/>
            <person name="Studholme D.J."/>
        </authorList>
    </citation>
    <scope>NUCLEOTIDE SEQUENCE [LARGE SCALE GENOMIC DNA]</scope>
    <source>
        <strain evidence="2 3">Yx</strain>
    </source>
</reference>
<dbReference type="VEuPathDB" id="FungiDB:H257_04535"/>
<evidence type="ECO:0000313" key="3">
    <source>
        <dbReference type="Proteomes" id="UP000266239"/>
    </source>
</evidence>
<proteinExistence type="predicted"/>
<dbReference type="AlphaFoldDB" id="A0A396ZPI8"/>
<comment type="caution">
    <text evidence="2">The sequence shown here is derived from an EMBL/GenBank/DDBJ whole genome shotgun (WGS) entry which is preliminary data.</text>
</comment>